<dbReference type="InterPro" id="IPR019987">
    <property type="entry name" value="GTP-bd_ribosome_bio_YsxC"/>
</dbReference>
<comment type="similarity">
    <text evidence="2 10">Belongs to the TRAFAC class TrmE-Era-EngA-EngB-Septin-like GTPase superfamily. EngB GTPase family.</text>
</comment>
<comment type="caution">
    <text evidence="12">The sequence shown here is derived from an EMBL/GenBank/DDBJ whole genome shotgun (WGS) entry which is preliminary data.</text>
</comment>
<dbReference type="GO" id="GO:0005525">
    <property type="term" value="F:GTP binding"/>
    <property type="evidence" value="ECO:0007669"/>
    <property type="project" value="UniProtKB-UniRule"/>
</dbReference>
<feature type="domain" description="EngB-type G" evidence="11">
    <location>
        <begin position="45"/>
        <end position="214"/>
    </location>
</feature>
<dbReference type="EMBL" id="PFOH01000008">
    <property type="protein sequence ID" value="PIZ70045.1"/>
    <property type="molecule type" value="Genomic_DNA"/>
</dbReference>
<evidence type="ECO:0000256" key="9">
    <source>
        <dbReference type="ARBA" id="ARBA00023306"/>
    </source>
</evidence>
<dbReference type="AlphaFoldDB" id="A0A2M7UFP8"/>
<accession>A0A2M7UFP8</accession>
<protein>
    <recommendedName>
        <fullName evidence="10">Probable GTP-binding protein EngB</fullName>
    </recommendedName>
</protein>
<name>A0A2M7UFP8_9BACT</name>
<comment type="cofactor">
    <cofactor evidence="1">
        <name>Mg(2+)</name>
        <dbReference type="ChEBI" id="CHEBI:18420"/>
    </cofactor>
</comment>
<dbReference type="Gene3D" id="3.40.50.300">
    <property type="entry name" value="P-loop containing nucleotide triphosphate hydrolases"/>
    <property type="match status" value="1"/>
</dbReference>
<dbReference type="HAMAP" id="MF_00321">
    <property type="entry name" value="GTPase_EngB"/>
    <property type="match status" value="1"/>
</dbReference>
<dbReference type="GO" id="GO:0000917">
    <property type="term" value="P:division septum assembly"/>
    <property type="evidence" value="ECO:0007669"/>
    <property type="project" value="UniProtKB-KW"/>
</dbReference>
<sequence length="214" mass="24437">MTKKSLSKRFFSIIGCRQKEGFKMEIKTSKFVKGIIGTDKILEDGKPQIVFIGRSNVGKSSVINSLAKRNNLVKSGSRPGKTQQINFFLINEKVYFVDLPGYGFITASLERKEKIRKMILWYLFYSEVKFKKVVLIIDALTGPSEFDKEILGLLNKNEYPIILVANKIDKLKKNKLTGRLKVLQEETGHNEIILYSAKTKKGRDELLAKIFIGR</sequence>
<keyword evidence="6" id="KW-0460">Magnesium</keyword>
<organism evidence="12 13">
    <name type="scientific">Candidatus Portnoybacteria bacterium CG_4_10_14_0_2_um_filter_43_36</name>
    <dbReference type="NCBI Taxonomy" id="1974798"/>
    <lineage>
        <taxon>Bacteria</taxon>
        <taxon>Candidatus Portnoyibacteriota</taxon>
    </lineage>
</organism>
<dbReference type="Pfam" id="PF01926">
    <property type="entry name" value="MMR_HSR1"/>
    <property type="match status" value="1"/>
</dbReference>
<evidence type="ECO:0000256" key="6">
    <source>
        <dbReference type="ARBA" id="ARBA00022842"/>
    </source>
</evidence>
<evidence type="ECO:0000256" key="5">
    <source>
        <dbReference type="ARBA" id="ARBA00022741"/>
    </source>
</evidence>
<evidence type="ECO:0000256" key="4">
    <source>
        <dbReference type="ARBA" id="ARBA00022723"/>
    </source>
</evidence>
<dbReference type="PROSITE" id="PS51706">
    <property type="entry name" value="G_ENGB"/>
    <property type="match status" value="1"/>
</dbReference>
<dbReference type="Proteomes" id="UP000231688">
    <property type="component" value="Unassembled WGS sequence"/>
</dbReference>
<evidence type="ECO:0000256" key="8">
    <source>
        <dbReference type="ARBA" id="ARBA00023210"/>
    </source>
</evidence>
<evidence type="ECO:0000256" key="2">
    <source>
        <dbReference type="ARBA" id="ARBA00009638"/>
    </source>
</evidence>
<dbReference type="SUPFAM" id="SSF52540">
    <property type="entry name" value="P-loop containing nucleoside triphosphate hydrolases"/>
    <property type="match status" value="1"/>
</dbReference>
<reference evidence="13" key="1">
    <citation type="submission" date="2017-09" db="EMBL/GenBank/DDBJ databases">
        <title>Depth-based differentiation of microbial function through sediment-hosted aquifers and enrichment of novel symbionts in the deep terrestrial subsurface.</title>
        <authorList>
            <person name="Probst A.J."/>
            <person name="Ladd B."/>
            <person name="Jarett J.K."/>
            <person name="Geller-Mcgrath D.E."/>
            <person name="Sieber C.M.K."/>
            <person name="Emerson J.B."/>
            <person name="Anantharaman K."/>
            <person name="Thomas B.C."/>
            <person name="Malmstrom R."/>
            <person name="Stieglmeier M."/>
            <person name="Klingl A."/>
            <person name="Woyke T."/>
            <person name="Ryan C.M."/>
            <person name="Banfield J.F."/>
        </authorList>
    </citation>
    <scope>NUCLEOTIDE SEQUENCE [LARGE SCALE GENOMIC DNA]</scope>
</reference>
<dbReference type="InterPro" id="IPR027417">
    <property type="entry name" value="P-loop_NTPase"/>
</dbReference>
<evidence type="ECO:0000256" key="3">
    <source>
        <dbReference type="ARBA" id="ARBA00022618"/>
    </source>
</evidence>
<evidence type="ECO:0000256" key="10">
    <source>
        <dbReference type="HAMAP-Rule" id="MF_00321"/>
    </source>
</evidence>
<comment type="function">
    <text evidence="10">Necessary for normal cell division and for the maintenance of normal septation.</text>
</comment>
<dbReference type="CDD" id="cd01876">
    <property type="entry name" value="YihA_EngB"/>
    <property type="match status" value="1"/>
</dbReference>
<dbReference type="NCBIfam" id="TIGR00231">
    <property type="entry name" value="small_GTP"/>
    <property type="match status" value="1"/>
</dbReference>
<keyword evidence="4" id="KW-0479">Metal-binding</keyword>
<dbReference type="InterPro" id="IPR006073">
    <property type="entry name" value="GTP-bd"/>
</dbReference>
<dbReference type="PANTHER" id="PTHR11649">
    <property type="entry name" value="MSS1/TRME-RELATED GTP-BINDING PROTEIN"/>
    <property type="match status" value="1"/>
</dbReference>
<keyword evidence="5 10" id="KW-0547">Nucleotide-binding</keyword>
<evidence type="ECO:0000313" key="12">
    <source>
        <dbReference type="EMBL" id="PIZ70045.1"/>
    </source>
</evidence>
<evidence type="ECO:0000256" key="1">
    <source>
        <dbReference type="ARBA" id="ARBA00001946"/>
    </source>
</evidence>
<evidence type="ECO:0000313" key="13">
    <source>
        <dbReference type="Proteomes" id="UP000231688"/>
    </source>
</evidence>
<keyword evidence="7 10" id="KW-0342">GTP-binding</keyword>
<dbReference type="InterPro" id="IPR005225">
    <property type="entry name" value="Small_GTP-bd"/>
</dbReference>
<keyword evidence="9 10" id="KW-0131">Cell cycle</keyword>
<dbReference type="NCBIfam" id="TIGR03598">
    <property type="entry name" value="GTPase_YsxC"/>
    <property type="match status" value="1"/>
</dbReference>
<dbReference type="InterPro" id="IPR030393">
    <property type="entry name" value="G_ENGB_dom"/>
</dbReference>
<proteinExistence type="inferred from homology"/>
<dbReference type="PANTHER" id="PTHR11649:SF13">
    <property type="entry name" value="ENGB-TYPE G DOMAIN-CONTAINING PROTEIN"/>
    <property type="match status" value="1"/>
</dbReference>
<evidence type="ECO:0000259" key="11">
    <source>
        <dbReference type="PROSITE" id="PS51706"/>
    </source>
</evidence>
<dbReference type="GO" id="GO:0046872">
    <property type="term" value="F:metal ion binding"/>
    <property type="evidence" value="ECO:0007669"/>
    <property type="project" value="UniProtKB-KW"/>
</dbReference>
<evidence type="ECO:0000256" key="7">
    <source>
        <dbReference type="ARBA" id="ARBA00023134"/>
    </source>
</evidence>
<gene>
    <name evidence="10" type="primary">engB</name>
    <name evidence="12" type="ORF">COY10_00415</name>
</gene>
<keyword evidence="8 10" id="KW-0717">Septation</keyword>
<keyword evidence="3 10" id="KW-0132">Cell division</keyword>